<organism evidence="2">
    <name type="scientific">Siphoviridae sp. ctbvd11</name>
    <dbReference type="NCBI Taxonomy" id="2825567"/>
    <lineage>
        <taxon>Viruses</taxon>
        <taxon>Duplodnaviria</taxon>
        <taxon>Heunggongvirae</taxon>
        <taxon>Uroviricota</taxon>
        <taxon>Caudoviricetes</taxon>
    </lineage>
</organism>
<protein>
    <submittedName>
        <fullName evidence="2">Type IV pilin</fullName>
    </submittedName>
</protein>
<proteinExistence type="predicted"/>
<keyword evidence="1" id="KW-0812">Transmembrane</keyword>
<feature type="transmembrane region" description="Helical" evidence="1">
    <location>
        <begin position="12"/>
        <end position="36"/>
    </location>
</feature>
<reference evidence="2" key="1">
    <citation type="journal article" date="2021" name="Proc. Natl. Acad. Sci. U.S.A.">
        <title>A Catalog of Tens of Thousands of Viruses from Human Metagenomes Reveals Hidden Associations with Chronic Diseases.</title>
        <authorList>
            <person name="Tisza M.J."/>
            <person name="Buck C.B."/>
        </authorList>
    </citation>
    <scope>NUCLEOTIDE SEQUENCE</scope>
    <source>
        <strain evidence="2">Ctbvd11</strain>
    </source>
</reference>
<name>A0A8S5QEF3_9CAUD</name>
<keyword evidence="1" id="KW-0472">Membrane</keyword>
<dbReference type="EMBL" id="BK015636">
    <property type="protein sequence ID" value="DAE17149.1"/>
    <property type="molecule type" value="Genomic_DNA"/>
</dbReference>
<sequence>MKKAITYSVAAIALVGVAVLLFSTIGVAVFFLPLLAGAFK</sequence>
<accession>A0A8S5QEF3</accession>
<keyword evidence="1" id="KW-1133">Transmembrane helix</keyword>
<evidence type="ECO:0000256" key="1">
    <source>
        <dbReference type="SAM" id="Phobius"/>
    </source>
</evidence>
<evidence type="ECO:0000313" key="2">
    <source>
        <dbReference type="EMBL" id="DAE17149.1"/>
    </source>
</evidence>